<keyword evidence="3" id="KW-0732">Signal</keyword>
<keyword evidence="6" id="KW-1185">Reference proteome</keyword>
<dbReference type="PANTHER" id="PTHR11559">
    <property type="entry name" value="CARBOXYLESTERASE"/>
    <property type="match status" value="1"/>
</dbReference>
<evidence type="ECO:0000256" key="3">
    <source>
        <dbReference type="RuleBase" id="RU361235"/>
    </source>
</evidence>
<keyword evidence="2 3" id="KW-0378">Hydrolase</keyword>
<evidence type="ECO:0000313" key="6">
    <source>
        <dbReference type="Proteomes" id="UP000297245"/>
    </source>
</evidence>
<feature type="signal peptide" evidence="3">
    <location>
        <begin position="1"/>
        <end position="19"/>
    </location>
</feature>
<dbReference type="Gene3D" id="3.40.50.1820">
    <property type="entry name" value="alpha/beta hydrolase"/>
    <property type="match status" value="1"/>
</dbReference>
<dbReference type="Proteomes" id="UP000297245">
    <property type="component" value="Unassembled WGS sequence"/>
</dbReference>
<dbReference type="OrthoDB" id="408631at2759"/>
<organism evidence="5 6">
    <name type="scientific">Dendrothele bispora (strain CBS 962.96)</name>
    <dbReference type="NCBI Taxonomy" id="1314807"/>
    <lineage>
        <taxon>Eukaryota</taxon>
        <taxon>Fungi</taxon>
        <taxon>Dikarya</taxon>
        <taxon>Basidiomycota</taxon>
        <taxon>Agaricomycotina</taxon>
        <taxon>Agaricomycetes</taxon>
        <taxon>Agaricomycetidae</taxon>
        <taxon>Agaricales</taxon>
        <taxon>Agaricales incertae sedis</taxon>
        <taxon>Dendrothele</taxon>
    </lineage>
</organism>
<evidence type="ECO:0000259" key="4">
    <source>
        <dbReference type="Pfam" id="PF00135"/>
    </source>
</evidence>
<reference evidence="5 6" key="1">
    <citation type="journal article" date="2019" name="Nat. Ecol. Evol.">
        <title>Megaphylogeny resolves global patterns of mushroom evolution.</title>
        <authorList>
            <person name="Varga T."/>
            <person name="Krizsan K."/>
            <person name="Foldi C."/>
            <person name="Dima B."/>
            <person name="Sanchez-Garcia M."/>
            <person name="Sanchez-Ramirez S."/>
            <person name="Szollosi G.J."/>
            <person name="Szarkandi J.G."/>
            <person name="Papp V."/>
            <person name="Albert L."/>
            <person name="Andreopoulos W."/>
            <person name="Angelini C."/>
            <person name="Antonin V."/>
            <person name="Barry K.W."/>
            <person name="Bougher N.L."/>
            <person name="Buchanan P."/>
            <person name="Buyck B."/>
            <person name="Bense V."/>
            <person name="Catcheside P."/>
            <person name="Chovatia M."/>
            <person name="Cooper J."/>
            <person name="Damon W."/>
            <person name="Desjardin D."/>
            <person name="Finy P."/>
            <person name="Geml J."/>
            <person name="Haridas S."/>
            <person name="Hughes K."/>
            <person name="Justo A."/>
            <person name="Karasinski D."/>
            <person name="Kautmanova I."/>
            <person name="Kiss B."/>
            <person name="Kocsube S."/>
            <person name="Kotiranta H."/>
            <person name="LaButti K.M."/>
            <person name="Lechner B.E."/>
            <person name="Liimatainen K."/>
            <person name="Lipzen A."/>
            <person name="Lukacs Z."/>
            <person name="Mihaltcheva S."/>
            <person name="Morgado L.N."/>
            <person name="Niskanen T."/>
            <person name="Noordeloos M.E."/>
            <person name="Ohm R.A."/>
            <person name="Ortiz-Santana B."/>
            <person name="Ovrebo C."/>
            <person name="Racz N."/>
            <person name="Riley R."/>
            <person name="Savchenko A."/>
            <person name="Shiryaev A."/>
            <person name="Soop K."/>
            <person name="Spirin V."/>
            <person name="Szebenyi C."/>
            <person name="Tomsovsky M."/>
            <person name="Tulloss R.E."/>
            <person name="Uehling J."/>
            <person name="Grigoriev I.V."/>
            <person name="Vagvolgyi C."/>
            <person name="Papp T."/>
            <person name="Martin F.M."/>
            <person name="Miettinen O."/>
            <person name="Hibbett D.S."/>
            <person name="Nagy L.G."/>
        </authorList>
    </citation>
    <scope>NUCLEOTIDE SEQUENCE [LARGE SCALE GENOMIC DNA]</scope>
    <source>
        <strain evidence="5 6">CBS 962.96</strain>
    </source>
</reference>
<dbReference type="SUPFAM" id="SSF53474">
    <property type="entry name" value="alpha/beta-Hydrolases"/>
    <property type="match status" value="1"/>
</dbReference>
<dbReference type="InterPro" id="IPR019826">
    <property type="entry name" value="Carboxylesterase_B_AS"/>
</dbReference>
<dbReference type="InterPro" id="IPR029058">
    <property type="entry name" value="AB_hydrolase_fold"/>
</dbReference>
<dbReference type="InterPro" id="IPR002018">
    <property type="entry name" value="CarbesteraseB"/>
</dbReference>
<evidence type="ECO:0000313" key="5">
    <source>
        <dbReference type="EMBL" id="THU84216.1"/>
    </source>
</evidence>
<name>A0A4S8L6G3_DENBC</name>
<dbReference type="AlphaFoldDB" id="A0A4S8L6G3"/>
<protein>
    <recommendedName>
        <fullName evidence="3">Carboxylic ester hydrolase</fullName>
        <ecNumber evidence="3">3.1.1.-</ecNumber>
    </recommendedName>
</protein>
<accession>A0A4S8L6G3</accession>
<dbReference type="EC" id="3.1.1.-" evidence="3"/>
<feature type="chain" id="PRO_5021008271" description="Carboxylic ester hydrolase" evidence="3">
    <location>
        <begin position="20"/>
        <end position="550"/>
    </location>
</feature>
<feature type="domain" description="Carboxylesterase type B" evidence="4">
    <location>
        <begin position="46"/>
        <end position="504"/>
    </location>
</feature>
<dbReference type="GO" id="GO:0016787">
    <property type="term" value="F:hydrolase activity"/>
    <property type="evidence" value="ECO:0007669"/>
    <property type="project" value="UniProtKB-KW"/>
</dbReference>
<dbReference type="Pfam" id="PF00135">
    <property type="entry name" value="COesterase"/>
    <property type="match status" value="1"/>
</dbReference>
<sequence>MLQLLSLVGAGLLATLIQKLWISGGNHVVDLGYVKYRGTLSFPDTVAYLGLPYAEPPVGERRFRAPLALNTSRVAERADGVGKVVDASHYPEFCIQGGFGGSDAGGAGNEDCLKVNVYAPAGAKRGDNLPVLVYFHGGGYINGNPRNWPFDHWIHQSPNVIAVSVQYRLAAFGFLALPEFRDPSLGDFNVGFQDQTQALKWVQENIAAFGGSPEKVTIDGHSAGGASVELHLVATGQEGLFAGAIVQSVYRTPLPLPEQQELLFEFFAEKAGCGSGAAVEKLSCLRKATVSALAQAQDAVWAFQKPYNVFRPVVDGRIITGPPTVSLSQGHFAKVPIMTGATTDETYYGFASSGTVETLFQSLFPGLNDEDVNELAQAYSASDFASPTKQLQAAIAEPLFTCGTYALGNAFAETTKAWIYRFDQMHRTGDPSLGVMHTAENFYMFLGTDGTGPNGTTTTTTLNPTETAFGEELIAYWISFVRSGDPNTFKLDRSPSWTHYVSGEGKKERMVLVKGPEGSKDVSGSYMEEQDGAQSRRCALVLSKATRQQN</sequence>
<evidence type="ECO:0000256" key="2">
    <source>
        <dbReference type="ARBA" id="ARBA00022801"/>
    </source>
</evidence>
<gene>
    <name evidence="5" type="ORF">K435DRAFT_733472</name>
</gene>
<comment type="similarity">
    <text evidence="1 3">Belongs to the type-B carboxylesterase/lipase family.</text>
</comment>
<proteinExistence type="inferred from homology"/>
<dbReference type="PROSITE" id="PS00122">
    <property type="entry name" value="CARBOXYLESTERASE_B_1"/>
    <property type="match status" value="1"/>
</dbReference>
<dbReference type="EMBL" id="ML179614">
    <property type="protein sequence ID" value="THU84216.1"/>
    <property type="molecule type" value="Genomic_DNA"/>
</dbReference>
<dbReference type="InterPro" id="IPR050309">
    <property type="entry name" value="Type-B_Carboxylest/Lipase"/>
</dbReference>
<evidence type="ECO:0000256" key="1">
    <source>
        <dbReference type="ARBA" id="ARBA00005964"/>
    </source>
</evidence>